<dbReference type="GO" id="GO:0003677">
    <property type="term" value="F:DNA binding"/>
    <property type="evidence" value="ECO:0007669"/>
    <property type="project" value="UniProtKB-KW"/>
</dbReference>
<evidence type="ECO:0000256" key="4">
    <source>
        <dbReference type="ARBA" id="ARBA00023163"/>
    </source>
</evidence>
<proteinExistence type="inferred from homology"/>
<dbReference type="SMART" id="SM00521">
    <property type="entry name" value="CBF"/>
    <property type="match status" value="1"/>
</dbReference>
<keyword evidence="2 6" id="KW-0805">Transcription regulation</keyword>
<evidence type="ECO:0000256" key="7">
    <source>
        <dbReference type="SAM" id="MobiDB-lite"/>
    </source>
</evidence>
<comment type="subcellular location">
    <subcellularLocation>
        <location evidence="1 6">Nucleus</location>
    </subcellularLocation>
</comment>
<evidence type="ECO:0000256" key="2">
    <source>
        <dbReference type="ARBA" id="ARBA00023015"/>
    </source>
</evidence>
<dbReference type="GO" id="GO:0003700">
    <property type="term" value="F:DNA-binding transcription factor activity"/>
    <property type="evidence" value="ECO:0007669"/>
    <property type="project" value="UniProtKB-UniRule"/>
</dbReference>
<evidence type="ECO:0000256" key="1">
    <source>
        <dbReference type="ARBA" id="ARBA00004123"/>
    </source>
</evidence>
<sequence length="246" mass="27286">MQSGYNGTNGKTEVGHMKSTLSMGTRDCISPSSQVNYRQSFACIPPSYHDLCYGGLLAACGPQTMIHHPQMMGMAPARVPLPLSFSQDEPIYVNAKQYRAILRRRQYRAKVEAQNKLSKVRKPYLHESRHLHALKRVRGSGGRFLNLKQLQESKPTATTNGQDISGSGQLHLTMVMSESEVHQPENYKEGASTTSCSDITSASNSDNIFQQQELRFSVYPSRISGAMQHGGSDRCGGNQRYLSGER</sequence>
<dbReference type="Gene3D" id="6.10.250.2430">
    <property type="match status" value="1"/>
</dbReference>
<feature type="region of interest" description="Disordered" evidence="7">
    <location>
        <begin position="225"/>
        <end position="246"/>
    </location>
</feature>
<comment type="function">
    <text evidence="6">Component of the sequence-specific heterotrimeric transcription factor (NF-Y) which specifically recognizes a 5'-CCAAT-3' box motif found in the promoters of its target genes.</text>
</comment>
<dbReference type="AlphaFoldDB" id="A0A5J5BAN7"/>
<keyword evidence="5 6" id="KW-0539">Nucleus</keyword>
<dbReference type="InterPro" id="IPR001289">
    <property type="entry name" value="NFYA"/>
</dbReference>
<keyword evidence="9" id="KW-1185">Reference proteome</keyword>
<comment type="similarity">
    <text evidence="6">Belongs to the NFYA/HAP2 subunit family.</text>
</comment>
<dbReference type="PROSITE" id="PS51152">
    <property type="entry name" value="NFYA_HAP2_2"/>
    <property type="match status" value="1"/>
</dbReference>
<dbReference type="PRINTS" id="PR00616">
    <property type="entry name" value="CCAATSUBUNTB"/>
</dbReference>
<feature type="region of interest" description="Disordered" evidence="7">
    <location>
        <begin position="180"/>
        <end position="199"/>
    </location>
</feature>
<protein>
    <recommendedName>
        <fullName evidence="6">Nuclear transcription factor Y subunit</fullName>
    </recommendedName>
</protein>
<dbReference type="GO" id="GO:0005634">
    <property type="term" value="C:nucleus"/>
    <property type="evidence" value="ECO:0007669"/>
    <property type="project" value="UniProtKB-SubCell"/>
</dbReference>
<accession>A0A5J5BAN7</accession>
<organism evidence="8 9">
    <name type="scientific">Nyssa sinensis</name>
    <dbReference type="NCBI Taxonomy" id="561372"/>
    <lineage>
        <taxon>Eukaryota</taxon>
        <taxon>Viridiplantae</taxon>
        <taxon>Streptophyta</taxon>
        <taxon>Embryophyta</taxon>
        <taxon>Tracheophyta</taxon>
        <taxon>Spermatophyta</taxon>
        <taxon>Magnoliopsida</taxon>
        <taxon>eudicotyledons</taxon>
        <taxon>Gunneridae</taxon>
        <taxon>Pentapetalae</taxon>
        <taxon>asterids</taxon>
        <taxon>Cornales</taxon>
        <taxon>Nyssaceae</taxon>
        <taxon>Nyssa</taxon>
    </lineage>
</organism>
<evidence type="ECO:0000256" key="5">
    <source>
        <dbReference type="ARBA" id="ARBA00023242"/>
    </source>
</evidence>
<evidence type="ECO:0000256" key="6">
    <source>
        <dbReference type="RuleBase" id="RU367155"/>
    </source>
</evidence>
<dbReference type="EMBL" id="CM018036">
    <property type="protein sequence ID" value="KAA8540255.1"/>
    <property type="molecule type" value="Genomic_DNA"/>
</dbReference>
<comment type="subunit">
    <text evidence="6">Heterotrimer.</text>
</comment>
<evidence type="ECO:0000256" key="3">
    <source>
        <dbReference type="ARBA" id="ARBA00023125"/>
    </source>
</evidence>
<keyword evidence="4 6" id="KW-0804">Transcription</keyword>
<evidence type="ECO:0000313" key="8">
    <source>
        <dbReference type="EMBL" id="KAA8540255.1"/>
    </source>
</evidence>
<evidence type="ECO:0000313" key="9">
    <source>
        <dbReference type="Proteomes" id="UP000325577"/>
    </source>
</evidence>
<keyword evidence="3 6" id="KW-0238">DNA-binding</keyword>
<dbReference type="OrthoDB" id="1097733at2759"/>
<dbReference type="PANTHER" id="PTHR12632">
    <property type="entry name" value="TRANSCRIPTION FACTOR NF-Y ALPHA-RELATED"/>
    <property type="match status" value="1"/>
</dbReference>
<reference evidence="8 9" key="1">
    <citation type="submission" date="2019-09" db="EMBL/GenBank/DDBJ databases">
        <title>A chromosome-level genome assembly of the Chinese tupelo Nyssa sinensis.</title>
        <authorList>
            <person name="Yang X."/>
            <person name="Kang M."/>
            <person name="Yang Y."/>
            <person name="Xiong H."/>
            <person name="Wang M."/>
            <person name="Zhang Z."/>
            <person name="Wang Z."/>
            <person name="Wu H."/>
            <person name="Ma T."/>
            <person name="Liu J."/>
            <person name="Xi Z."/>
        </authorList>
    </citation>
    <scope>NUCLEOTIDE SEQUENCE [LARGE SCALE GENOMIC DNA]</scope>
    <source>
        <strain evidence="8">J267</strain>
        <tissue evidence="8">Leaf</tissue>
    </source>
</reference>
<name>A0A5J5BAN7_9ASTE</name>
<dbReference type="Pfam" id="PF02045">
    <property type="entry name" value="CBFB_NFYA"/>
    <property type="match status" value="1"/>
</dbReference>
<dbReference type="Proteomes" id="UP000325577">
    <property type="component" value="Linkage Group LG13"/>
</dbReference>
<gene>
    <name evidence="8" type="ORF">F0562_024182</name>
</gene>